<name>A0A8S3Y4F0_PARAO</name>
<dbReference type="EMBL" id="CAJQZP010001558">
    <property type="protein sequence ID" value="CAG5054098.1"/>
    <property type="molecule type" value="Genomic_DNA"/>
</dbReference>
<evidence type="ECO:0000313" key="2">
    <source>
        <dbReference type="EMBL" id="CAG5054098.1"/>
    </source>
</evidence>
<feature type="domain" description="MADF" evidence="1">
    <location>
        <begin position="1"/>
        <end position="41"/>
    </location>
</feature>
<dbReference type="OrthoDB" id="10051975at2759"/>
<accession>A0A8S3Y4F0</accession>
<sequence length="119" mass="13412">MLWDSKDPDHLNKIKREDCWRKISKQMKLPIPELKKKLDSTYDQKQGNITGSEQSFSTTRTITTTYAIATTTRAIPTRTHAIPTRTHAIATRTIATATTTIAIATTIAKEKTAEYECTK</sequence>
<comment type="caution">
    <text evidence="2">The sequence shown here is derived from an EMBL/GenBank/DDBJ whole genome shotgun (WGS) entry which is preliminary data.</text>
</comment>
<keyword evidence="3" id="KW-1185">Reference proteome</keyword>
<dbReference type="Pfam" id="PF10545">
    <property type="entry name" value="MADF_DNA_bdg"/>
    <property type="match status" value="1"/>
</dbReference>
<organism evidence="2 3">
    <name type="scientific">Parnassius apollo</name>
    <name type="common">Apollo butterfly</name>
    <name type="synonym">Papilio apollo</name>
    <dbReference type="NCBI Taxonomy" id="110799"/>
    <lineage>
        <taxon>Eukaryota</taxon>
        <taxon>Metazoa</taxon>
        <taxon>Ecdysozoa</taxon>
        <taxon>Arthropoda</taxon>
        <taxon>Hexapoda</taxon>
        <taxon>Insecta</taxon>
        <taxon>Pterygota</taxon>
        <taxon>Neoptera</taxon>
        <taxon>Endopterygota</taxon>
        <taxon>Lepidoptera</taxon>
        <taxon>Glossata</taxon>
        <taxon>Ditrysia</taxon>
        <taxon>Papilionoidea</taxon>
        <taxon>Papilionidae</taxon>
        <taxon>Parnassiinae</taxon>
        <taxon>Parnassini</taxon>
        <taxon>Parnassius</taxon>
        <taxon>Parnassius</taxon>
    </lineage>
</organism>
<proteinExistence type="predicted"/>
<gene>
    <name evidence="2" type="ORF">PAPOLLO_LOCUS25854</name>
</gene>
<evidence type="ECO:0000313" key="3">
    <source>
        <dbReference type="Proteomes" id="UP000691718"/>
    </source>
</evidence>
<dbReference type="Proteomes" id="UP000691718">
    <property type="component" value="Unassembled WGS sequence"/>
</dbReference>
<reference evidence="2" key="1">
    <citation type="submission" date="2021-04" db="EMBL/GenBank/DDBJ databases">
        <authorList>
            <person name="Tunstrom K."/>
        </authorList>
    </citation>
    <scope>NUCLEOTIDE SEQUENCE</scope>
</reference>
<protein>
    <submittedName>
        <fullName evidence="2">(apollo) hypothetical protein</fullName>
    </submittedName>
</protein>
<dbReference type="AlphaFoldDB" id="A0A8S3Y4F0"/>
<dbReference type="InterPro" id="IPR006578">
    <property type="entry name" value="MADF-dom"/>
</dbReference>
<evidence type="ECO:0000259" key="1">
    <source>
        <dbReference type="Pfam" id="PF10545"/>
    </source>
</evidence>